<dbReference type="InterPro" id="IPR036097">
    <property type="entry name" value="HisK_dim/P_sf"/>
</dbReference>
<evidence type="ECO:0000256" key="6">
    <source>
        <dbReference type="ARBA" id="ARBA00022553"/>
    </source>
</evidence>
<dbReference type="GO" id="GO:0005509">
    <property type="term" value="F:calcium ion binding"/>
    <property type="evidence" value="ECO:0007669"/>
    <property type="project" value="UniProtKB-ARBA"/>
</dbReference>
<dbReference type="InterPro" id="IPR005467">
    <property type="entry name" value="His_kinase_dom"/>
</dbReference>
<dbReference type="CDD" id="cd06225">
    <property type="entry name" value="HAMP"/>
    <property type="match status" value="1"/>
</dbReference>
<evidence type="ECO:0000256" key="4">
    <source>
        <dbReference type="ARBA" id="ARBA00012438"/>
    </source>
</evidence>
<comment type="catalytic activity">
    <reaction evidence="1">
        <text>ATP + protein L-histidine = ADP + protein N-phospho-L-histidine.</text>
        <dbReference type="EC" id="2.7.13.3"/>
    </reaction>
</comment>
<dbReference type="PROSITE" id="PS01088">
    <property type="entry name" value="CAP_1"/>
    <property type="match status" value="1"/>
</dbReference>
<dbReference type="Pfam" id="PF00512">
    <property type="entry name" value="HisKA"/>
    <property type="match status" value="1"/>
</dbReference>
<dbReference type="KEGG" id="rrd:RradSPS_2898"/>
<evidence type="ECO:0000313" key="17">
    <source>
        <dbReference type="EMBL" id="MDX5895440.1"/>
    </source>
</evidence>
<organism evidence="16 18">
    <name type="scientific">Rubrobacter radiotolerans</name>
    <name type="common">Arthrobacter radiotolerans</name>
    <dbReference type="NCBI Taxonomy" id="42256"/>
    <lineage>
        <taxon>Bacteria</taxon>
        <taxon>Bacillati</taxon>
        <taxon>Actinomycetota</taxon>
        <taxon>Rubrobacteria</taxon>
        <taxon>Rubrobacterales</taxon>
        <taxon>Rubrobacteraceae</taxon>
        <taxon>Rubrobacter</taxon>
    </lineage>
</organism>
<dbReference type="SMART" id="SM00388">
    <property type="entry name" value="HisKA"/>
    <property type="match status" value="1"/>
</dbReference>
<proteinExistence type="predicted"/>
<dbReference type="SUPFAM" id="SSF103190">
    <property type="entry name" value="Sensory domain-like"/>
    <property type="match status" value="1"/>
</dbReference>
<comment type="cofactor">
    <cofactor evidence="2">
        <name>a divalent metal cation</name>
        <dbReference type="ChEBI" id="CHEBI:60240"/>
    </cofactor>
</comment>
<evidence type="ECO:0000313" key="18">
    <source>
        <dbReference type="Proteomes" id="UP000025229"/>
    </source>
</evidence>
<evidence type="ECO:0000256" key="3">
    <source>
        <dbReference type="ARBA" id="ARBA00004651"/>
    </source>
</evidence>
<dbReference type="SUPFAM" id="SSF55874">
    <property type="entry name" value="ATPase domain of HSP90 chaperone/DNA topoisomerase II/histidine kinase"/>
    <property type="match status" value="1"/>
</dbReference>
<dbReference type="Gene3D" id="6.10.340.10">
    <property type="match status" value="1"/>
</dbReference>
<geneLocation type="plasmid" evidence="16">
    <name>1</name>
</geneLocation>
<evidence type="ECO:0000256" key="5">
    <source>
        <dbReference type="ARBA" id="ARBA00022475"/>
    </source>
</evidence>
<dbReference type="Proteomes" id="UP000025229">
    <property type="component" value="Plasmid 1"/>
</dbReference>
<dbReference type="OrthoDB" id="9786919at2"/>
<dbReference type="EMBL" id="JAWXXX010000002">
    <property type="protein sequence ID" value="MDX5895440.1"/>
    <property type="molecule type" value="Genomic_DNA"/>
</dbReference>
<dbReference type="PANTHER" id="PTHR45436">
    <property type="entry name" value="SENSOR HISTIDINE KINASE YKOH"/>
    <property type="match status" value="1"/>
</dbReference>
<dbReference type="EC" id="2.7.13.3" evidence="4"/>
<keyword evidence="5" id="KW-1003">Cell membrane</keyword>
<dbReference type="FunFam" id="3.30.565.10:FF:000006">
    <property type="entry name" value="Sensor histidine kinase WalK"/>
    <property type="match status" value="1"/>
</dbReference>
<dbReference type="HOGENOM" id="CLU_000445_89_6_11"/>
<evidence type="ECO:0000256" key="8">
    <source>
        <dbReference type="ARBA" id="ARBA00022692"/>
    </source>
</evidence>
<dbReference type="InterPro" id="IPR029151">
    <property type="entry name" value="Sensor-like_sf"/>
</dbReference>
<dbReference type="InterPro" id="IPR003660">
    <property type="entry name" value="HAMP_dom"/>
</dbReference>
<dbReference type="RefSeq" id="WP_051590024.1">
    <property type="nucleotide sequence ID" value="NZ_CP007515.1"/>
</dbReference>
<dbReference type="Proteomes" id="UP001281130">
    <property type="component" value="Unassembled WGS sequence"/>
</dbReference>
<dbReference type="Pfam" id="PF02518">
    <property type="entry name" value="HATPase_c"/>
    <property type="match status" value="1"/>
</dbReference>
<evidence type="ECO:0000256" key="7">
    <source>
        <dbReference type="ARBA" id="ARBA00022679"/>
    </source>
</evidence>
<dbReference type="SUPFAM" id="SSF47384">
    <property type="entry name" value="Homodimeric domain of signal transducing histidine kinase"/>
    <property type="match status" value="1"/>
</dbReference>
<keyword evidence="11" id="KW-0902">Two-component regulatory system</keyword>
<evidence type="ECO:0000256" key="2">
    <source>
        <dbReference type="ARBA" id="ARBA00001968"/>
    </source>
</evidence>
<dbReference type="PRINTS" id="PR00344">
    <property type="entry name" value="BCTRLSENSOR"/>
</dbReference>
<evidence type="ECO:0000256" key="10">
    <source>
        <dbReference type="ARBA" id="ARBA00022989"/>
    </source>
</evidence>
<evidence type="ECO:0000256" key="12">
    <source>
        <dbReference type="ARBA" id="ARBA00023136"/>
    </source>
</evidence>
<keyword evidence="10 13" id="KW-1133">Transmembrane helix</keyword>
<dbReference type="FunFam" id="1.10.287.130:FF:000001">
    <property type="entry name" value="Two-component sensor histidine kinase"/>
    <property type="match status" value="1"/>
</dbReference>
<evidence type="ECO:0000256" key="1">
    <source>
        <dbReference type="ARBA" id="ARBA00000085"/>
    </source>
</evidence>
<evidence type="ECO:0000256" key="11">
    <source>
        <dbReference type="ARBA" id="ARBA00023012"/>
    </source>
</evidence>
<gene>
    <name evidence="16" type="ORF">RradSPS_2898</name>
    <name evidence="17" type="ORF">SIL72_15540</name>
</gene>
<accession>A0A023X7J8</accession>
<evidence type="ECO:0000313" key="16">
    <source>
        <dbReference type="EMBL" id="AHY48181.1"/>
    </source>
</evidence>
<keyword evidence="8 13" id="KW-0812">Transmembrane</keyword>
<dbReference type="CDD" id="cd00075">
    <property type="entry name" value="HATPase"/>
    <property type="match status" value="1"/>
</dbReference>
<evidence type="ECO:0000256" key="9">
    <source>
        <dbReference type="ARBA" id="ARBA00022777"/>
    </source>
</evidence>
<keyword evidence="16" id="KW-0614">Plasmid</keyword>
<feature type="domain" description="HAMP" evidence="15">
    <location>
        <begin position="188"/>
        <end position="241"/>
    </location>
</feature>
<dbReference type="SUPFAM" id="SSF158472">
    <property type="entry name" value="HAMP domain-like"/>
    <property type="match status" value="1"/>
</dbReference>
<dbReference type="SMART" id="SM00387">
    <property type="entry name" value="HATPase_c"/>
    <property type="match status" value="1"/>
</dbReference>
<dbReference type="SMART" id="SM00304">
    <property type="entry name" value="HAMP"/>
    <property type="match status" value="1"/>
</dbReference>
<dbReference type="InterPro" id="IPR004358">
    <property type="entry name" value="Sig_transdc_His_kin-like_C"/>
</dbReference>
<keyword evidence="9 16" id="KW-0418">Kinase</keyword>
<comment type="subcellular location">
    <subcellularLocation>
        <location evidence="3">Cell membrane</location>
        <topology evidence="3">Multi-pass membrane protein</topology>
    </subcellularLocation>
</comment>
<keyword evidence="12 13" id="KW-0472">Membrane</keyword>
<dbReference type="AlphaFoldDB" id="A0A023X7J8"/>
<dbReference type="PANTHER" id="PTHR45436:SF5">
    <property type="entry name" value="SENSOR HISTIDINE KINASE TRCS"/>
    <property type="match status" value="1"/>
</dbReference>
<reference evidence="16 18" key="1">
    <citation type="submission" date="2014-03" db="EMBL/GenBank/DDBJ databases">
        <title>Complete genome sequence of the Radio-Resistant Rubrobacter radiotolerans RSPS-4.</title>
        <authorList>
            <person name="Egas C.C."/>
            <person name="Barroso C.C."/>
            <person name="Froufe H.J.C."/>
            <person name="Pacheco J.J."/>
            <person name="Albuquerque L.L."/>
            <person name="da Costa M.M.S."/>
        </authorList>
    </citation>
    <scope>NUCLEOTIDE SEQUENCE [LARGE SCALE GENOMIC DNA]</scope>
    <source>
        <strain evidence="16 18">RSPS-4</strain>
        <plasmid evidence="16 18">1</plasmid>
    </source>
</reference>
<reference evidence="17" key="2">
    <citation type="submission" date="2023-11" db="EMBL/GenBank/DDBJ databases">
        <title>MicrobeMod: A computational toolkit for identifying prokaryotic methylation and restriction-modification with nanopore sequencing.</title>
        <authorList>
            <person name="Crits-Christoph A."/>
            <person name="Kang S.C."/>
            <person name="Lee H."/>
            <person name="Ostrov N."/>
        </authorList>
    </citation>
    <scope>NUCLEOTIDE SEQUENCE</scope>
    <source>
        <strain evidence="17">ATCC 51242</strain>
    </source>
</reference>
<dbReference type="GO" id="GO:0005886">
    <property type="term" value="C:plasma membrane"/>
    <property type="evidence" value="ECO:0007669"/>
    <property type="project" value="UniProtKB-SubCell"/>
</dbReference>
<dbReference type="Gene3D" id="1.10.287.130">
    <property type="match status" value="1"/>
</dbReference>
<dbReference type="EMBL" id="CP007515">
    <property type="protein sequence ID" value="AHY48181.1"/>
    <property type="molecule type" value="Genomic_DNA"/>
</dbReference>
<evidence type="ECO:0000259" key="15">
    <source>
        <dbReference type="PROSITE" id="PS50885"/>
    </source>
</evidence>
<dbReference type="Gene3D" id="3.30.565.10">
    <property type="entry name" value="Histidine kinase-like ATPase, C-terminal domain"/>
    <property type="match status" value="1"/>
</dbReference>
<dbReference type="eggNOG" id="COG5002">
    <property type="taxonomic scope" value="Bacteria"/>
</dbReference>
<evidence type="ECO:0000256" key="13">
    <source>
        <dbReference type="SAM" id="Phobius"/>
    </source>
</evidence>
<keyword evidence="7" id="KW-0808">Transferase</keyword>
<dbReference type="GO" id="GO:0000155">
    <property type="term" value="F:phosphorelay sensor kinase activity"/>
    <property type="evidence" value="ECO:0007669"/>
    <property type="project" value="InterPro"/>
</dbReference>
<dbReference type="CDD" id="cd00082">
    <property type="entry name" value="HisKA"/>
    <property type="match status" value="1"/>
</dbReference>
<dbReference type="PROSITE" id="PS50885">
    <property type="entry name" value="HAMP"/>
    <property type="match status" value="1"/>
</dbReference>
<feature type="transmembrane region" description="Helical" evidence="13">
    <location>
        <begin position="7"/>
        <end position="30"/>
    </location>
</feature>
<dbReference type="InterPro" id="IPR018106">
    <property type="entry name" value="CAP_CS_N"/>
</dbReference>
<sequence>MPIRWRLTIFNALAIGAILMLLGVGLYLILRESLLSNVEDTVQSRAEFAARDLEVEGGSNGAPRVTLEEEAAEQLSLDGVFVVVRDRDGRVLYESVSLPANASGQDGLWREVVRSGEPASGTAELSGEAPDYVYAVPVRPEGGPLLVLEAGRSYSDLDESLRTIATALAAGIGVALLLSIGGAYFLARTALRPVDAVVSSAREMSETDLGRRLPVANPNDEIGRLATTINGLLSRLETAFGRLEASLARQEEALARQRRFAADASHEFRTPLTAISGHANMLDAWALEDPQAARKSVRTIKQEAQRLRSLAEALLALARGDEGPSLRVGCHDLRAMASEAVEAARAAADGKVSVGYAPPEEPVSATFDRDRVRQAASILLDNAIKYTPRGGTVTVRVGETGERAFLEVSDTGAGIPEEKLPLVFERFYRLDSARTEGGAGLGLSIARQIAEAHGGELRAESEVGEGSTFILSVPRRTSGSDPLPLS</sequence>
<keyword evidence="18" id="KW-1185">Reference proteome</keyword>
<dbReference type="InterPro" id="IPR050428">
    <property type="entry name" value="TCS_sensor_his_kinase"/>
</dbReference>
<dbReference type="Pfam" id="PF00672">
    <property type="entry name" value="HAMP"/>
    <property type="match status" value="1"/>
</dbReference>
<dbReference type="InterPro" id="IPR036890">
    <property type="entry name" value="HATPase_C_sf"/>
</dbReference>
<dbReference type="PROSITE" id="PS50109">
    <property type="entry name" value="HIS_KIN"/>
    <property type="match status" value="1"/>
</dbReference>
<keyword evidence="6" id="KW-0597">Phosphoprotein</keyword>
<dbReference type="InterPro" id="IPR003661">
    <property type="entry name" value="HisK_dim/P_dom"/>
</dbReference>
<feature type="domain" description="Histidine kinase" evidence="14">
    <location>
        <begin position="263"/>
        <end position="477"/>
    </location>
</feature>
<dbReference type="InterPro" id="IPR003594">
    <property type="entry name" value="HATPase_dom"/>
</dbReference>
<protein>
    <recommendedName>
        <fullName evidence="4">histidine kinase</fullName>
        <ecNumber evidence="4">2.7.13.3</ecNumber>
    </recommendedName>
</protein>
<name>A0A023X7J8_RUBRA</name>
<dbReference type="PATRIC" id="fig|42256.3.peg.2948"/>
<evidence type="ECO:0000259" key="14">
    <source>
        <dbReference type="PROSITE" id="PS50109"/>
    </source>
</evidence>
<feature type="transmembrane region" description="Helical" evidence="13">
    <location>
        <begin position="164"/>
        <end position="187"/>
    </location>
</feature>